<dbReference type="Proteomes" id="UP000282636">
    <property type="component" value="Unassembled WGS sequence"/>
</dbReference>
<dbReference type="AlphaFoldDB" id="A0A3M5N136"/>
<evidence type="ECO:0008006" key="3">
    <source>
        <dbReference type="Google" id="ProtNLM"/>
    </source>
</evidence>
<evidence type="ECO:0000313" key="2">
    <source>
        <dbReference type="Proteomes" id="UP000282636"/>
    </source>
</evidence>
<proteinExistence type="predicted"/>
<reference evidence="1 2" key="1">
    <citation type="submission" date="2018-08" db="EMBL/GenBank/DDBJ databases">
        <title>Recombination of ecologically and evolutionarily significant loci maintains genetic cohesion in the Pseudomonas syringae species complex.</title>
        <authorList>
            <person name="Dillon M."/>
            <person name="Thakur S."/>
            <person name="Almeida R.N.D."/>
            <person name="Weir B.S."/>
            <person name="Guttman D.S."/>
        </authorList>
    </citation>
    <scope>NUCLEOTIDE SEQUENCE [LARGE SCALE GENOMIC DNA]</scope>
    <source>
        <strain evidence="1 2">ICMP 3934</strain>
    </source>
</reference>
<name>A0A3M5N136_PSESX</name>
<comment type="caution">
    <text evidence="1">The sequence shown here is derived from an EMBL/GenBank/DDBJ whole genome shotgun (WGS) entry which is preliminary data.</text>
</comment>
<dbReference type="EMBL" id="RBTL01000190">
    <property type="protein sequence ID" value="RMT66048.1"/>
    <property type="molecule type" value="Genomic_DNA"/>
</dbReference>
<gene>
    <name evidence="1" type="ORF">ALP44_02847</name>
</gene>
<dbReference type="SUPFAM" id="SSF53795">
    <property type="entry name" value="PEP carboxykinase-like"/>
    <property type="match status" value="1"/>
</dbReference>
<sequence length="344" mass="39223">MGKLLIVLKKQLIASLCKEGDIMKNTEFKCAISYYDLVPFQIHCTTSREQEILQGIFSDYLEPFFRRTLDQSLQPTYTISLTMKIEEVDVSGWELIEFLNDEAIEDFRFGYCQVISPTDRRILNPINSTLFHISGNHIEINYATSESLTKDFLRVLKQLVITDIERKGGFVLHASAVSIGNNAICFLGDKGKGKTTCLLEAMSSENCNYLSNDRLLVLPTASGYKAYGWFEQLRVIQANTSNKKIVKVLDNYSIERIASEPALLSTVMLPDCDSLYPADISFRDVIQSQLLSPDPRRPKWLGLSNPGCFDLEKFISSMRVELLPWSYAKRSKIYESIERKLLYV</sequence>
<accession>A0A3M5N136</accession>
<protein>
    <recommendedName>
        <fullName evidence="3">HPr kinase</fullName>
    </recommendedName>
</protein>
<organism evidence="1 2">
    <name type="scientific">Pseudomonas syringae pv. theae</name>
    <dbReference type="NCBI Taxonomy" id="103985"/>
    <lineage>
        <taxon>Bacteria</taxon>
        <taxon>Pseudomonadati</taxon>
        <taxon>Pseudomonadota</taxon>
        <taxon>Gammaproteobacteria</taxon>
        <taxon>Pseudomonadales</taxon>
        <taxon>Pseudomonadaceae</taxon>
        <taxon>Pseudomonas</taxon>
        <taxon>Pseudomonas syringae</taxon>
    </lineage>
</organism>
<dbReference type="InterPro" id="IPR027417">
    <property type="entry name" value="P-loop_NTPase"/>
</dbReference>
<evidence type="ECO:0000313" key="1">
    <source>
        <dbReference type="EMBL" id="RMT66048.1"/>
    </source>
</evidence>
<dbReference type="Gene3D" id="3.40.50.300">
    <property type="entry name" value="P-loop containing nucleotide triphosphate hydrolases"/>
    <property type="match status" value="1"/>
</dbReference>